<evidence type="ECO:0000256" key="1">
    <source>
        <dbReference type="SAM" id="MobiDB-lite"/>
    </source>
</evidence>
<comment type="caution">
    <text evidence="3">The sequence shown here is derived from an EMBL/GenBank/DDBJ whole genome shotgun (WGS) entry which is preliminary data.</text>
</comment>
<dbReference type="AlphaFoldDB" id="A0A8K0D5A8"/>
<feature type="compositionally biased region" description="Acidic residues" evidence="1">
    <location>
        <begin position="1"/>
        <end position="13"/>
    </location>
</feature>
<evidence type="ECO:0000259" key="2">
    <source>
        <dbReference type="Pfam" id="PF22936"/>
    </source>
</evidence>
<dbReference type="Proteomes" id="UP000801492">
    <property type="component" value="Unassembled WGS sequence"/>
</dbReference>
<accession>A0A8K0D5A8</accession>
<gene>
    <name evidence="3" type="ORF">ILUMI_11293</name>
</gene>
<sequence length="178" mass="20666">MEDDIQNTEPEEDENHKIYKRWKKRDSVPSANQNLNNLTSRLMTEEKRMQNQNNSDNIALLLEAKGIGDIQVIVTVEGEIIECAKNVLYVPELHLNMFSLGVCMEKEYSLQGEEDIIYLKKNDKLYVEASKNKNLFVINMKVDTRENCEENNLLAGYASGIRSIQDWHERLLIRTSNM</sequence>
<name>A0A8K0D5A8_IGNLU</name>
<protein>
    <recommendedName>
        <fullName evidence="2">Retrovirus-related Pol polyprotein from transposon TNT 1-94-like beta-barrel domain-containing protein</fullName>
    </recommendedName>
</protein>
<keyword evidence="4" id="KW-1185">Reference proteome</keyword>
<organism evidence="3 4">
    <name type="scientific">Ignelater luminosus</name>
    <name type="common">Cucubano</name>
    <name type="synonym">Pyrophorus luminosus</name>
    <dbReference type="NCBI Taxonomy" id="2038154"/>
    <lineage>
        <taxon>Eukaryota</taxon>
        <taxon>Metazoa</taxon>
        <taxon>Ecdysozoa</taxon>
        <taxon>Arthropoda</taxon>
        <taxon>Hexapoda</taxon>
        <taxon>Insecta</taxon>
        <taxon>Pterygota</taxon>
        <taxon>Neoptera</taxon>
        <taxon>Endopterygota</taxon>
        <taxon>Coleoptera</taxon>
        <taxon>Polyphaga</taxon>
        <taxon>Elateriformia</taxon>
        <taxon>Elateroidea</taxon>
        <taxon>Elateridae</taxon>
        <taxon>Agrypninae</taxon>
        <taxon>Pyrophorini</taxon>
        <taxon>Ignelater</taxon>
    </lineage>
</organism>
<feature type="region of interest" description="Disordered" evidence="1">
    <location>
        <begin position="1"/>
        <end position="23"/>
    </location>
</feature>
<reference evidence="3" key="1">
    <citation type="submission" date="2019-08" db="EMBL/GenBank/DDBJ databases">
        <title>The genome of the North American firefly Photinus pyralis.</title>
        <authorList>
            <consortium name="Photinus pyralis genome working group"/>
            <person name="Fallon T.R."/>
            <person name="Sander Lower S.E."/>
            <person name="Weng J.-K."/>
        </authorList>
    </citation>
    <scope>NUCLEOTIDE SEQUENCE</scope>
    <source>
        <strain evidence="3">TRF0915ILg1</strain>
        <tissue evidence="3">Whole body</tissue>
    </source>
</reference>
<dbReference type="OrthoDB" id="8029976at2759"/>
<evidence type="ECO:0000313" key="3">
    <source>
        <dbReference type="EMBL" id="KAF2894880.1"/>
    </source>
</evidence>
<dbReference type="Pfam" id="PF22936">
    <property type="entry name" value="Pol_BBD"/>
    <property type="match status" value="1"/>
</dbReference>
<evidence type="ECO:0000313" key="4">
    <source>
        <dbReference type="Proteomes" id="UP000801492"/>
    </source>
</evidence>
<proteinExistence type="predicted"/>
<dbReference type="InterPro" id="IPR054722">
    <property type="entry name" value="PolX-like_BBD"/>
</dbReference>
<dbReference type="EMBL" id="VTPC01006481">
    <property type="protein sequence ID" value="KAF2894880.1"/>
    <property type="molecule type" value="Genomic_DNA"/>
</dbReference>
<feature type="domain" description="Retrovirus-related Pol polyprotein from transposon TNT 1-94-like beta-barrel" evidence="2">
    <location>
        <begin position="62"/>
        <end position="108"/>
    </location>
</feature>